<name>A0A4Z2CII8_9TELE</name>
<keyword evidence="12" id="KW-1185">Reference proteome</keyword>
<dbReference type="Gene3D" id="2.80.10.50">
    <property type="match status" value="5"/>
</dbReference>
<dbReference type="GO" id="GO:0051015">
    <property type="term" value="F:actin filament binding"/>
    <property type="evidence" value="ECO:0007669"/>
    <property type="project" value="InterPro"/>
</dbReference>
<comment type="similarity">
    <text evidence="3">Belongs to the fascin family.</text>
</comment>
<sequence>MPANGNHPLKLQFGLINHEGRYLTAETFGFKVKINLRNAYGHFVGCDKVLLARLSEHFPLSQVNASAPSLKKRQIWTLEQDLQDTQVVYLRSHLGRYLASDKDGRVTCEADGHNLDCRFQIVAQSDGRWALQSEQYLRFFGGSRDYLSCFAQVITDAELWAVHLALHPQANLLSMARKRYARLSVEDGEIPVDVNIPWGVSALLTLVYLDGKYCLKTCDGRFLGNDGKLLTQSGRTTAYTLEFKCGKLAFKDCEGKYLSPVGPTGTLRAGRCSKPGKDELFDLAESHPQVVLIAANGRYVSIRQGVSLAANQEDETDMETFQMEFDKETRKCMFRTRQGKYWALVAHGGIQSTATEASASTMFSLEWISRKVALKANNGKYICTKKNGQLLAVSDSAGEDDLLSLKLINRPMLILRGEHGFICHHRNANTLDANRSIYDIFTLQFSNGAYHIKGVDGRFWYVNSAGLVCSDGEVPENFSLELQEHGRLAIRGKNGKYLHGDPGGTLKGDGLCLSSSALWEY</sequence>
<dbReference type="FunFam" id="2.80.10.50:FF:000010">
    <property type="entry name" value="Fascin"/>
    <property type="match status" value="1"/>
</dbReference>
<dbReference type="Pfam" id="PF06268">
    <property type="entry name" value="Fascin"/>
    <property type="match status" value="4"/>
</dbReference>
<dbReference type="GO" id="GO:0032420">
    <property type="term" value="C:stereocilium"/>
    <property type="evidence" value="ECO:0007669"/>
    <property type="project" value="UniProtKB-SubCell"/>
</dbReference>
<dbReference type="InterPro" id="IPR024703">
    <property type="entry name" value="Fascin_metazoans"/>
</dbReference>
<reference evidence="11 12" key="1">
    <citation type="submission" date="2019-04" db="EMBL/GenBank/DDBJ databases">
        <title>The sequence and de novo assembly of Takifugu bimaculatus genome using PacBio and Hi-C technologies.</title>
        <authorList>
            <person name="Xu P."/>
            <person name="Liu B."/>
            <person name="Zhou Z."/>
        </authorList>
    </citation>
    <scope>NUCLEOTIDE SEQUENCE [LARGE SCALE GENOMIC DNA]</scope>
    <source>
        <strain evidence="11">TB-2018</strain>
        <tissue evidence="11">Muscle</tissue>
    </source>
</reference>
<keyword evidence="4" id="KW-0963">Cytoplasm</keyword>
<keyword evidence="7" id="KW-0966">Cell projection</keyword>
<proteinExistence type="inferred from homology"/>
<comment type="subcellular location">
    <subcellularLocation>
        <location evidence="2">Cell projection</location>
        <location evidence="2">Stereocilium</location>
    </subcellularLocation>
    <subcellularLocation>
        <location evidence="1">Cytoplasm</location>
        <location evidence="1">Cytoskeleton</location>
    </subcellularLocation>
</comment>
<evidence type="ECO:0000256" key="3">
    <source>
        <dbReference type="ARBA" id="ARBA00007415"/>
    </source>
</evidence>
<dbReference type="InterPro" id="IPR022768">
    <property type="entry name" value="Fascin-like_dom"/>
</dbReference>
<evidence type="ECO:0000256" key="4">
    <source>
        <dbReference type="ARBA" id="ARBA00022490"/>
    </source>
</evidence>
<evidence type="ECO:0000256" key="1">
    <source>
        <dbReference type="ARBA" id="ARBA00004245"/>
    </source>
</evidence>
<dbReference type="GO" id="GO:0005737">
    <property type="term" value="C:cytoplasm"/>
    <property type="evidence" value="ECO:0007669"/>
    <property type="project" value="TreeGrafter"/>
</dbReference>
<dbReference type="GO" id="GO:0030674">
    <property type="term" value="F:protein-macromolecule adaptor activity"/>
    <property type="evidence" value="ECO:0007669"/>
    <property type="project" value="InterPro"/>
</dbReference>
<gene>
    <name evidence="11" type="ORF">fugu_001085</name>
</gene>
<dbReference type="SUPFAM" id="SSF50405">
    <property type="entry name" value="Actin-crosslinking proteins"/>
    <property type="match status" value="4"/>
</dbReference>
<dbReference type="PIRSF" id="PIRSF005682">
    <property type="entry name" value="Fascin"/>
    <property type="match status" value="1"/>
</dbReference>
<dbReference type="EMBL" id="SWLE01000001">
    <property type="protein sequence ID" value="TNN04056.1"/>
    <property type="molecule type" value="Genomic_DNA"/>
</dbReference>
<evidence type="ECO:0000313" key="11">
    <source>
        <dbReference type="EMBL" id="TNN04056.1"/>
    </source>
</evidence>
<dbReference type="GO" id="GO:0015629">
    <property type="term" value="C:actin cytoskeleton"/>
    <property type="evidence" value="ECO:0007669"/>
    <property type="project" value="TreeGrafter"/>
</dbReference>
<organism evidence="11 12">
    <name type="scientific">Takifugu bimaculatus</name>
    <dbReference type="NCBI Taxonomy" id="433685"/>
    <lineage>
        <taxon>Eukaryota</taxon>
        <taxon>Metazoa</taxon>
        <taxon>Chordata</taxon>
        <taxon>Craniata</taxon>
        <taxon>Vertebrata</taxon>
        <taxon>Euteleostomi</taxon>
        <taxon>Actinopterygii</taxon>
        <taxon>Neopterygii</taxon>
        <taxon>Teleostei</taxon>
        <taxon>Neoteleostei</taxon>
        <taxon>Acanthomorphata</taxon>
        <taxon>Eupercaria</taxon>
        <taxon>Tetraodontiformes</taxon>
        <taxon>Tetradontoidea</taxon>
        <taxon>Tetraodontidae</taxon>
        <taxon>Takifugu</taxon>
    </lineage>
</organism>
<dbReference type="GO" id="GO:0009653">
    <property type="term" value="P:anatomical structure morphogenesis"/>
    <property type="evidence" value="ECO:0007669"/>
    <property type="project" value="UniProtKB-ARBA"/>
</dbReference>
<dbReference type="InterPro" id="IPR008999">
    <property type="entry name" value="Actin-crosslinking"/>
</dbReference>
<protein>
    <recommendedName>
        <fullName evidence="8">Fascin-2</fullName>
    </recommendedName>
    <alternativeName>
        <fullName evidence="9">Retinal fascin</fullName>
    </alternativeName>
</protein>
<evidence type="ECO:0000256" key="8">
    <source>
        <dbReference type="ARBA" id="ARBA00074486"/>
    </source>
</evidence>
<accession>A0A4Z2CII8</accession>
<dbReference type="InterPro" id="IPR010431">
    <property type="entry name" value="Fascin"/>
</dbReference>
<feature type="domain" description="Fascin-like" evidence="10">
    <location>
        <begin position="295"/>
        <end position="402"/>
    </location>
</feature>
<evidence type="ECO:0000256" key="7">
    <source>
        <dbReference type="ARBA" id="ARBA00023273"/>
    </source>
</evidence>
<keyword evidence="6" id="KW-0206">Cytoskeleton</keyword>
<dbReference type="FunFam" id="2.80.10.50:FF:000037">
    <property type="entry name" value="Fascin"/>
    <property type="match status" value="1"/>
</dbReference>
<feature type="domain" description="Fascin-like" evidence="10">
    <location>
        <begin position="62"/>
        <end position="162"/>
    </location>
</feature>
<evidence type="ECO:0000256" key="9">
    <source>
        <dbReference type="ARBA" id="ARBA00083943"/>
    </source>
</evidence>
<comment type="caution">
    <text evidence="11">The sequence shown here is derived from an EMBL/GenBank/DDBJ whole genome shotgun (WGS) entry which is preliminary data.</text>
</comment>
<dbReference type="PANTHER" id="PTHR10551">
    <property type="entry name" value="FASCIN"/>
    <property type="match status" value="1"/>
</dbReference>
<dbReference type="AlphaFoldDB" id="A0A4Z2CII8"/>
<evidence type="ECO:0000256" key="2">
    <source>
        <dbReference type="ARBA" id="ARBA00004645"/>
    </source>
</evidence>
<dbReference type="GO" id="GO:0007163">
    <property type="term" value="P:establishment or maintenance of cell polarity"/>
    <property type="evidence" value="ECO:0007669"/>
    <property type="project" value="TreeGrafter"/>
</dbReference>
<dbReference type="FunFam" id="2.80.10.50:FF:000008">
    <property type="entry name" value="Fascin"/>
    <property type="match status" value="1"/>
</dbReference>
<keyword evidence="5" id="KW-0009">Actin-binding</keyword>
<dbReference type="FunFam" id="2.80.10.50:FF:000015">
    <property type="entry name" value="Fascin"/>
    <property type="match status" value="1"/>
</dbReference>
<dbReference type="Proteomes" id="UP000516260">
    <property type="component" value="Chromosome 1"/>
</dbReference>
<feature type="domain" description="Fascin-like" evidence="10">
    <location>
        <begin position="419"/>
        <end position="521"/>
    </location>
</feature>
<dbReference type="GO" id="GO:0051017">
    <property type="term" value="P:actin filament bundle assembly"/>
    <property type="evidence" value="ECO:0007669"/>
    <property type="project" value="TreeGrafter"/>
</dbReference>
<evidence type="ECO:0000256" key="5">
    <source>
        <dbReference type="ARBA" id="ARBA00023203"/>
    </source>
</evidence>
<dbReference type="GO" id="GO:0016477">
    <property type="term" value="P:cell migration"/>
    <property type="evidence" value="ECO:0007669"/>
    <property type="project" value="TreeGrafter"/>
</dbReference>
<evidence type="ECO:0000259" key="10">
    <source>
        <dbReference type="Pfam" id="PF06268"/>
    </source>
</evidence>
<feature type="domain" description="Fascin-like" evidence="10">
    <location>
        <begin position="171"/>
        <end position="283"/>
    </location>
</feature>
<evidence type="ECO:0000256" key="6">
    <source>
        <dbReference type="ARBA" id="ARBA00023212"/>
    </source>
</evidence>
<evidence type="ECO:0000313" key="12">
    <source>
        <dbReference type="Proteomes" id="UP000516260"/>
    </source>
</evidence>
<dbReference type="PANTHER" id="PTHR10551:SF9">
    <property type="entry name" value="FASCIN-2"/>
    <property type="match status" value="1"/>
</dbReference>